<sequence>MPTTIAGLTGAEFARIAIANPAHAPYGIAAREALQSVGVYEEVKSRLVLGENVSDTLRLVETGNVDVAIVALSLVIVGDEPYELIPENLHAPLKQSIVVTKTGDNESNARKFIEFLSSQSGRTVMESYGFVLPAGTR</sequence>
<dbReference type="PANTHER" id="PTHR30632">
    <property type="entry name" value="MOLYBDATE-BINDING PERIPLASMIC PROTEIN"/>
    <property type="match status" value="1"/>
</dbReference>
<evidence type="ECO:0000256" key="1">
    <source>
        <dbReference type="ARBA" id="ARBA00022505"/>
    </source>
</evidence>
<proteinExistence type="predicted"/>
<dbReference type="SUPFAM" id="SSF53850">
    <property type="entry name" value="Periplasmic binding protein-like II"/>
    <property type="match status" value="1"/>
</dbReference>
<keyword evidence="3" id="KW-0732">Signal</keyword>
<dbReference type="Pfam" id="PF13531">
    <property type="entry name" value="SBP_bac_11"/>
    <property type="match status" value="1"/>
</dbReference>
<gene>
    <name evidence="4" type="ORF">UFOPK1572_00460</name>
</gene>
<dbReference type="PANTHER" id="PTHR30632:SF14">
    <property type="entry name" value="TUNGSTATE_MOLYBDATE_CHROMATE-BINDING PROTEIN MODA"/>
    <property type="match status" value="1"/>
</dbReference>
<protein>
    <submittedName>
        <fullName evidence="4">Unannotated protein</fullName>
    </submittedName>
</protein>
<dbReference type="NCBIfam" id="TIGR01256">
    <property type="entry name" value="modA"/>
    <property type="match status" value="1"/>
</dbReference>
<name>A0A6J6CVB7_9ZZZZ</name>
<dbReference type="GO" id="GO:0030973">
    <property type="term" value="F:molybdate ion binding"/>
    <property type="evidence" value="ECO:0007669"/>
    <property type="project" value="TreeGrafter"/>
</dbReference>
<dbReference type="GO" id="GO:0046872">
    <property type="term" value="F:metal ion binding"/>
    <property type="evidence" value="ECO:0007669"/>
    <property type="project" value="UniProtKB-KW"/>
</dbReference>
<reference evidence="4" key="1">
    <citation type="submission" date="2020-05" db="EMBL/GenBank/DDBJ databases">
        <authorList>
            <person name="Chiriac C."/>
            <person name="Salcher M."/>
            <person name="Ghai R."/>
            <person name="Kavagutti S V."/>
        </authorList>
    </citation>
    <scope>NUCLEOTIDE SEQUENCE</scope>
</reference>
<dbReference type="InterPro" id="IPR050682">
    <property type="entry name" value="ModA/WtpA"/>
</dbReference>
<accession>A0A6J6CVB7</accession>
<keyword evidence="1" id="KW-0500">Molybdenum</keyword>
<dbReference type="FunFam" id="3.40.190.10:FF:000035">
    <property type="entry name" value="Molybdate ABC transporter substrate-binding protein"/>
    <property type="match status" value="1"/>
</dbReference>
<keyword evidence="2" id="KW-0479">Metal-binding</keyword>
<dbReference type="AlphaFoldDB" id="A0A6J6CVB7"/>
<organism evidence="4">
    <name type="scientific">freshwater metagenome</name>
    <dbReference type="NCBI Taxonomy" id="449393"/>
    <lineage>
        <taxon>unclassified sequences</taxon>
        <taxon>metagenomes</taxon>
        <taxon>ecological metagenomes</taxon>
    </lineage>
</organism>
<evidence type="ECO:0000313" key="4">
    <source>
        <dbReference type="EMBL" id="CAB4555412.1"/>
    </source>
</evidence>
<dbReference type="EMBL" id="CAEZTC010000040">
    <property type="protein sequence ID" value="CAB4555412.1"/>
    <property type="molecule type" value="Genomic_DNA"/>
</dbReference>
<evidence type="ECO:0000256" key="3">
    <source>
        <dbReference type="ARBA" id="ARBA00022729"/>
    </source>
</evidence>
<dbReference type="Gene3D" id="3.40.190.10">
    <property type="entry name" value="Periplasmic binding protein-like II"/>
    <property type="match status" value="1"/>
</dbReference>
<dbReference type="GO" id="GO:0015689">
    <property type="term" value="P:molybdate ion transport"/>
    <property type="evidence" value="ECO:0007669"/>
    <property type="project" value="InterPro"/>
</dbReference>
<evidence type="ECO:0000256" key="2">
    <source>
        <dbReference type="ARBA" id="ARBA00022723"/>
    </source>
</evidence>
<dbReference type="InterPro" id="IPR005950">
    <property type="entry name" value="ModA"/>
</dbReference>